<protein>
    <submittedName>
        <fullName evidence="2">Uncharacterized protein</fullName>
    </submittedName>
</protein>
<keyword evidence="1" id="KW-1133">Transmembrane helix</keyword>
<keyword evidence="1" id="KW-0472">Membrane</keyword>
<name>A0A815L8J3_9BILA</name>
<reference evidence="2" key="1">
    <citation type="submission" date="2021-02" db="EMBL/GenBank/DDBJ databases">
        <authorList>
            <person name="Nowell W R."/>
        </authorList>
    </citation>
    <scope>NUCLEOTIDE SEQUENCE</scope>
</reference>
<evidence type="ECO:0000256" key="1">
    <source>
        <dbReference type="SAM" id="Phobius"/>
    </source>
</evidence>
<comment type="caution">
    <text evidence="2">The sequence shown here is derived from an EMBL/GenBank/DDBJ whole genome shotgun (WGS) entry which is preliminary data.</text>
</comment>
<dbReference type="EMBL" id="CAJNOT010003867">
    <property type="protein sequence ID" value="CAF1403639.1"/>
    <property type="molecule type" value="Genomic_DNA"/>
</dbReference>
<proteinExistence type="predicted"/>
<dbReference type="Proteomes" id="UP000663864">
    <property type="component" value="Unassembled WGS sequence"/>
</dbReference>
<sequence length="42" mass="4588">MLSEFVLSPFSKQQWTDGSEGVFIRGGLILIAIGTTGYILNK</sequence>
<feature type="transmembrane region" description="Helical" evidence="1">
    <location>
        <begin position="22"/>
        <end position="40"/>
    </location>
</feature>
<gene>
    <name evidence="2" type="ORF">ZHD862_LOCUS33244</name>
</gene>
<dbReference type="AlphaFoldDB" id="A0A815L8J3"/>
<accession>A0A815L8J3</accession>
<evidence type="ECO:0000313" key="3">
    <source>
        <dbReference type="Proteomes" id="UP000663864"/>
    </source>
</evidence>
<keyword evidence="1" id="KW-0812">Transmembrane</keyword>
<evidence type="ECO:0000313" key="2">
    <source>
        <dbReference type="EMBL" id="CAF1403639.1"/>
    </source>
</evidence>
<organism evidence="2 3">
    <name type="scientific">Rotaria sordida</name>
    <dbReference type="NCBI Taxonomy" id="392033"/>
    <lineage>
        <taxon>Eukaryota</taxon>
        <taxon>Metazoa</taxon>
        <taxon>Spiralia</taxon>
        <taxon>Gnathifera</taxon>
        <taxon>Rotifera</taxon>
        <taxon>Eurotatoria</taxon>
        <taxon>Bdelloidea</taxon>
        <taxon>Philodinida</taxon>
        <taxon>Philodinidae</taxon>
        <taxon>Rotaria</taxon>
    </lineage>
</organism>
<feature type="non-terminal residue" evidence="2">
    <location>
        <position position="42"/>
    </location>
</feature>